<dbReference type="OrthoDB" id="7057323at2"/>
<proteinExistence type="predicted"/>
<protein>
    <recommendedName>
        <fullName evidence="4">PEP-CTERM protein-sorting domain-containing protein</fullName>
    </recommendedName>
</protein>
<sequence>MKIANKYSPIPWVAVAVGLCGAQPVMAAATQNASANLSYSVASIVNLTNPGDLSGLQIAGSFQQIDTPVYDGGDYSWSDIVGDGSVSAQNPGLSAVGAFSYRFAVDTSLNSGALNSHHLGWYGLEFTNLGSDVYSISVRLDYDLQVAVTGENGTGSVSVDYFSSDGQTLAGYERADAWLGAPIAASIGQSDAFNFELAAGEAQGLFADVVIESHLEASPVPLPAAAWSFLAGLMGLLGIKKRRSEHGAARISPDNRVAQSCHIQ</sequence>
<gene>
    <name evidence="2" type="ORF">A1355_19790</name>
</gene>
<accession>A0A177P511</accession>
<dbReference type="Proteomes" id="UP000077628">
    <property type="component" value="Unassembled WGS sequence"/>
</dbReference>
<name>A0A177P511_9GAMM</name>
<dbReference type="STRING" id="702114.A1355_19790"/>
<keyword evidence="3" id="KW-1185">Reference proteome</keyword>
<keyword evidence="1" id="KW-0732">Signal</keyword>
<feature type="signal peptide" evidence="1">
    <location>
        <begin position="1"/>
        <end position="27"/>
    </location>
</feature>
<evidence type="ECO:0000313" key="2">
    <source>
        <dbReference type="EMBL" id="OAI25398.1"/>
    </source>
</evidence>
<feature type="chain" id="PRO_5008069896" description="PEP-CTERM protein-sorting domain-containing protein" evidence="1">
    <location>
        <begin position="28"/>
        <end position="264"/>
    </location>
</feature>
<dbReference type="EMBL" id="LUUK01000039">
    <property type="protein sequence ID" value="OAI25398.1"/>
    <property type="molecule type" value="Genomic_DNA"/>
</dbReference>
<dbReference type="RefSeq" id="WP_064025126.1">
    <property type="nucleotide sequence ID" value="NZ_LUUK01000039.1"/>
</dbReference>
<evidence type="ECO:0008006" key="4">
    <source>
        <dbReference type="Google" id="ProtNLM"/>
    </source>
</evidence>
<comment type="caution">
    <text evidence="2">The sequence shown here is derived from an EMBL/GenBank/DDBJ whole genome shotgun (WGS) entry which is preliminary data.</text>
</comment>
<evidence type="ECO:0000313" key="3">
    <source>
        <dbReference type="Proteomes" id="UP000077628"/>
    </source>
</evidence>
<evidence type="ECO:0000256" key="1">
    <source>
        <dbReference type="SAM" id="SignalP"/>
    </source>
</evidence>
<organism evidence="2 3">
    <name type="scientific">Methylomonas koyamae</name>
    <dbReference type="NCBI Taxonomy" id="702114"/>
    <lineage>
        <taxon>Bacteria</taxon>
        <taxon>Pseudomonadati</taxon>
        <taxon>Pseudomonadota</taxon>
        <taxon>Gammaproteobacteria</taxon>
        <taxon>Methylococcales</taxon>
        <taxon>Methylococcaceae</taxon>
        <taxon>Methylomonas</taxon>
    </lineage>
</organism>
<reference evidence="3" key="1">
    <citation type="submission" date="2016-03" db="EMBL/GenBank/DDBJ databases">
        <authorList>
            <person name="Heylen K."/>
            <person name="De Vos P."/>
            <person name="Vekeman B."/>
        </authorList>
    </citation>
    <scope>NUCLEOTIDE SEQUENCE [LARGE SCALE GENOMIC DNA]</scope>
    <source>
        <strain evidence="3">R-45383</strain>
    </source>
</reference>
<dbReference type="AlphaFoldDB" id="A0A177P511"/>